<dbReference type="EMBL" id="KX431560">
    <property type="protein sequence ID" value="AOG16423.1"/>
    <property type="molecule type" value="Genomic_DNA"/>
</dbReference>
<name>A0A1W5N0W9_9CAUD</name>
<reference evidence="2 3" key="1">
    <citation type="journal article" date="2017" name="Int. J. Food Microbiol.">
        <title>Investigating the biocontrol and anti-biofilm potential of a three phage cocktail against Cronobacter sakazakii in different brands of infant formula.</title>
        <authorList>
            <person name="Endersen L."/>
            <person name="Buttimer C."/>
            <person name="Nevin E."/>
            <person name="Coffey A."/>
            <person name="Neve H."/>
            <person name="Oliveira H."/>
            <person name="Lavigne R."/>
            <person name="O'Mahony J."/>
        </authorList>
    </citation>
    <scope>NUCLEOTIDE SEQUENCE [LARGE SCALE GENOMIC DNA]</scope>
</reference>
<keyword evidence="1" id="KW-1133">Transmembrane helix</keyword>
<feature type="transmembrane region" description="Helical" evidence="1">
    <location>
        <begin position="6"/>
        <end position="23"/>
    </location>
</feature>
<keyword evidence="1" id="KW-0472">Membrane</keyword>
<keyword evidence="1" id="KW-0812">Transmembrane</keyword>
<dbReference type="Proteomes" id="UP000226365">
    <property type="component" value="Segment"/>
</dbReference>
<evidence type="ECO:0000256" key="1">
    <source>
        <dbReference type="SAM" id="Phobius"/>
    </source>
</evidence>
<proteinExistence type="predicted"/>
<organism evidence="2 3">
    <name type="scientific">Cronobacter phage vB_CsaM_leN</name>
    <dbReference type="NCBI Taxonomy" id="1885245"/>
    <lineage>
        <taxon>Viruses</taxon>
        <taxon>Duplodnaviria</taxon>
        <taxon>Heunggongvirae</taxon>
        <taxon>Uroviricota</taxon>
        <taxon>Caudoviricetes</taxon>
        <taxon>Pantevenvirales</taxon>
        <taxon>Straboviridae</taxon>
        <taxon>Pseudotevenvirus</taxon>
        <taxon>Pseudotevenvirus leb</taxon>
    </lineage>
</organism>
<evidence type="ECO:0000313" key="3">
    <source>
        <dbReference type="Proteomes" id="UP000226365"/>
    </source>
</evidence>
<sequence>MSTAIPLIVIFVLVVLFVIFKAIDQSIAREWFSDYYTKKAFIKHFRMEAVCTHVYTELNQVRFSFSQKGTDYDITVSLSKAKELYDITQNGGIRRTLKSLK</sequence>
<gene>
    <name evidence="2" type="ORF">N_017</name>
</gene>
<protein>
    <submittedName>
        <fullName evidence="2">Uncharacterized protein</fullName>
    </submittedName>
</protein>
<evidence type="ECO:0000313" key="2">
    <source>
        <dbReference type="EMBL" id="AOG16423.1"/>
    </source>
</evidence>
<accession>A0A1W5N0W9</accession>